<organism evidence="1">
    <name type="scientific">Cacopsylla melanoneura</name>
    <dbReference type="NCBI Taxonomy" id="428564"/>
    <lineage>
        <taxon>Eukaryota</taxon>
        <taxon>Metazoa</taxon>
        <taxon>Ecdysozoa</taxon>
        <taxon>Arthropoda</taxon>
        <taxon>Hexapoda</taxon>
        <taxon>Insecta</taxon>
        <taxon>Pterygota</taxon>
        <taxon>Neoptera</taxon>
        <taxon>Paraneoptera</taxon>
        <taxon>Hemiptera</taxon>
        <taxon>Sternorrhyncha</taxon>
        <taxon>Psylloidea</taxon>
        <taxon>Psyllidae</taxon>
        <taxon>Psyllinae</taxon>
        <taxon>Cacopsylla</taxon>
    </lineage>
</organism>
<dbReference type="EMBL" id="HBUF01541855">
    <property type="protein sequence ID" value="CAG6755378.1"/>
    <property type="molecule type" value="Transcribed_RNA"/>
</dbReference>
<dbReference type="AlphaFoldDB" id="A0A8D8ZWQ7"/>
<accession>A0A8D8ZWQ7</accession>
<name>A0A8D8ZWQ7_9HEMI</name>
<evidence type="ECO:0000313" key="1">
    <source>
        <dbReference type="EMBL" id="CAG6755378.1"/>
    </source>
</evidence>
<reference evidence="1" key="1">
    <citation type="submission" date="2021-05" db="EMBL/GenBank/DDBJ databases">
        <authorList>
            <person name="Alioto T."/>
            <person name="Alioto T."/>
            <person name="Gomez Garrido J."/>
        </authorList>
    </citation>
    <scope>NUCLEOTIDE SEQUENCE</scope>
</reference>
<proteinExistence type="predicted"/>
<sequence>MIPSLCRTTFESPYSAGGLGFGRPPPPWGWQERVNWSIQMSNRTQDDIDVNIVDLSDGKCRITTKQNSNKIYYTLLNRLYNILLCTVVVLKSGSKLYECQEIWF</sequence>
<protein>
    <submittedName>
        <fullName evidence="1">Uncharacterized protein</fullName>
    </submittedName>
</protein>